<feature type="compositionally biased region" description="Low complexity" evidence="1">
    <location>
        <begin position="608"/>
        <end position="617"/>
    </location>
</feature>
<feature type="compositionally biased region" description="Low complexity" evidence="1">
    <location>
        <begin position="471"/>
        <end position="486"/>
    </location>
</feature>
<feature type="region of interest" description="Disordered" evidence="1">
    <location>
        <begin position="458"/>
        <end position="556"/>
    </location>
</feature>
<accession>A0A836GZ43</accession>
<feature type="compositionally biased region" description="Low complexity" evidence="1">
    <location>
        <begin position="197"/>
        <end position="212"/>
    </location>
</feature>
<evidence type="ECO:0000313" key="3">
    <source>
        <dbReference type="Proteomes" id="UP000674143"/>
    </source>
</evidence>
<gene>
    <name evidence="2" type="ORF">LSCM4_06869</name>
</gene>
<feature type="region of interest" description="Disordered" evidence="1">
    <location>
        <begin position="190"/>
        <end position="223"/>
    </location>
</feature>
<dbReference type="KEGG" id="loi:92362714"/>
<feature type="region of interest" description="Disordered" evidence="1">
    <location>
        <begin position="117"/>
        <end position="175"/>
    </location>
</feature>
<evidence type="ECO:0000256" key="1">
    <source>
        <dbReference type="SAM" id="MobiDB-lite"/>
    </source>
</evidence>
<feature type="compositionally biased region" description="Pro residues" evidence="1">
    <location>
        <begin position="121"/>
        <end position="133"/>
    </location>
</feature>
<comment type="caution">
    <text evidence="2">The sequence shown here is derived from an EMBL/GenBank/DDBJ whole genome shotgun (WGS) entry which is preliminary data.</text>
</comment>
<dbReference type="EMBL" id="JAFHLR010000017">
    <property type="protein sequence ID" value="KAG5481794.1"/>
    <property type="molecule type" value="Genomic_DNA"/>
</dbReference>
<dbReference type="RefSeq" id="XP_067064154.1">
    <property type="nucleotide sequence ID" value="XM_067208780.1"/>
</dbReference>
<dbReference type="GeneID" id="92362714"/>
<name>A0A836GZ43_9TRYP</name>
<feature type="region of interest" description="Disordered" evidence="1">
    <location>
        <begin position="597"/>
        <end position="654"/>
    </location>
</feature>
<keyword evidence="3" id="KW-1185">Reference proteome</keyword>
<feature type="compositionally biased region" description="Polar residues" evidence="1">
    <location>
        <begin position="525"/>
        <end position="546"/>
    </location>
</feature>
<feature type="compositionally biased region" description="Low complexity" evidence="1">
    <location>
        <begin position="349"/>
        <end position="364"/>
    </location>
</feature>
<proteinExistence type="predicted"/>
<evidence type="ECO:0000313" key="2">
    <source>
        <dbReference type="EMBL" id="KAG5481794.1"/>
    </source>
</evidence>
<protein>
    <submittedName>
        <fullName evidence="2">Uncharacterized protein</fullName>
    </submittedName>
</protein>
<reference evidence="3" key="1">
    <citation type="journal article" date="2021" name="Microbiol. Resour. Announc.">
        <title>LGAAP: Leishmaniinae Genome Assembly and Annotation Pipeline.</title>
        <authorList>
            <person name="Almutairi H."/>
            <person name="Urbaniak M.D."/>
            <person name="Bates M.D."/>
            <person name="Jariyapan N."/>
            <person name="Kwakye-Nuako G."/>
            <person name="Thomaz-Soccol V."/>
            <person name="Al-Salem W.S."/>
            <person name="Dillon R.J."/>
            <person name="Bates P.A."/>
            <person name="Gatherer D."/>
        </authorList>
    </citation>
    <scope>NUCLEOTIDE SEQUENCE [LARGE SCALE GENOMIC DNA]</scope>
</reference>
<dbReference type="AlphaFoldDB" id="A0A836GZ43"/>
<feature type="region of interest" description="Disordered" evidence="1">
    <location>
        <begin position="281"/>
        <end position="399"/>
    </location>
</feature>
<sequence length="828" mass="85899">MSSPTVPAAPSQLSAAAGAATIATAKQKEDVSELMAAIQSVLEEHNVVDARFILELPPATASTADSAAMTTVDTSAREIQRTGKASVVTASIDSSAPNTGGGGTTATLLIRAQTTPAVAPTAPPENHQPPPRARSPSAQTQSVALQHPQLSPKHALTAPFAPQSGTPPQNNSVSSLGVTMRPAVYVAAKDAGGNRTPPAAAAQAEPLNAVPAQPGPPHSRCVDDTFTSEETAAALTDDTATGIRLVSNQLAHVIAAAEVQMSRKEILQKFVGRSAILEDRRQREAKREAQMQSQAIKAPLNGMPPPALPLKEDAGCAAKKPSPQPRRGTATTVDKYPARRSNTDAANPSGAVASTLSAAVSSPSPDQPQSCRRSVVRLTPPPPSASLSGGGCGARSSAWADSSSLPSLVSAKKSAVPGKTPVFSILNKEGSRLLDQGAAAVTPRSSLFGMVPAAGASAAAPGAATNGGGPTEASWSSSNSNNTSVSHSRHSHPGGVSLRADDRAPPSPVHEPLLGTAAEEEANRQRSILVQTQPRSATQEPQTLESAGSRGSEGALPKLWSEQSKDNVSRASQLQSQSRLSHTLPLDNLSLPCATVTTPVTGKHQTDTVSASSTVSSPRPQPRMPTSSAADASARSSLRAMLQEQQQLQEASRRSMEEHNRLMQATRAARMSAPTLSASSNTFEAPKAPAVALLASPEHAAATVTGVAAAVPAAVVEGDRTQRRADIAASPAAHNTSVTSTCSSSGIQVVKFTLPHDQEARQAAVQQLCRSCAGTQHIDSKERYRALLAAQQEEFTAQEAKTQSYKELLSRAIEFNHYQQQQQKPRSS</sequence>
<feature type="compositionally biased region" description="Polar residues" evidence="1">
    <location>
        <begin position="163"/>
        <end position="175"/>
    </location>
</feature>
<dbReference type="Proteomes" id="UP000674143">
    <property type="component" value="Unassembled WGS sequence"/>
</dbReference>
<feature type="compositionally biased region" description="Low complexity" evidence="1">
    <location>
        <begin position="627"/>
        <end position="650"/>
    </location>
</feature>
<reference evidence="3" key="2">
    <citation type="journal article" date="2021" name="Sci. Data">
        <title>Chromosome-scale genome sequencing, assembly and annotation of six genomes from subfamily Leishmaniinae.</title>
        <authorList>
            <person name="Almutairi H."/>
            <person name="Urbaniak M.D."/>
            <person name="Bates M.D."/>
            <person name="Jariyapan N."/>
            <person name="Kwakye-Nuako G."/>
            <person name="Thomaz Soccol V."/>
            <person name="Al-Salem W.S."/>
            <person name="Dillon R.J."/>
            <person name="Bates P.A."/>
            <person name="Gatherer D."/>
        </authorList>
    </citation>
    <scope>NUCLEOTIDE SEQUENCE [LARGE SCALE GENOMIC DNA]</scope>
</reference>
<organism evidence="2 3">
    <name type="scientific">Leishmania orientalis</name>
    <dbReference type="NCBI Taxonomy" id="2249476"/>
    <lineage>
        <taxon>Eukaryota</taxon>
        <taxon>Discoba</taxon>
        <taxon>Euglenozoa</taxon>
        <taxon>Kinetoplastea</taxon>
        <taxon>Metakinetoplastina</taxon>
        <taxon>Trypanosomatida</taxon>
        <taxon>Trypanosomatidae</taxon>
        <taxon>Leishmaniinae</taxon>
        <taxon>Leishmania</taxon>
    </lineage>
</organism>